<evidence type="ECO:0000256" key="3">
    <source>
        <dbReference type="ARBA" id="ARBA00023125"/>
    </source>
</evidence>
<evidence type="ECO:0000313" key="6">
    <source>
        <dbReference type="EMBL" id="KAK9279881.1"/>
    </source>
</evidence>
<dbReference type="InterPro" id="IPR015300">
    <property type="entry name" value="DNA-bd_pseudobarrel_sf"/>
</dbReference>
<dbReference type="SUPFAM" id="SSF101936">
    <property type="entry name" value="DNA-binding pseudobarrel domain"/>
    <property type="match status" value="1"/>
</dbReference>
<dbReference type="EMBL" id="JBBPBK010000008">
    <property type="protein sequence ID" value="KAK9279881.1"/>
    <property type="molecule type" value="Genomic_DNA"/>
</dbReference>
<keyword evidence="5" id="KW-0539">Nucleus</keyword>
<dbReference type="AlphaFoldDB" id="A0AAP0WWY9"/>
<keyword evidence="3" id="KW-0238">DNA-binding</keyword>
<protein>
    <recommendedName>
        <fullName evidence="8">TF-B3 domain-containing protein</fullName>
    </recommendedName>
</protein>
<dbReference type="GO" id="GO:0003677">
    <property type="term" value="F:DNA binding"/>
    <property type="evidence" value="ECO:0007669"/>
    <property type="project" value="UniProtKB-KW"/>
</dbReference>
<dbReference type="PANTHER" id="PTHR34269:SF11">
    <property type="entry name" value="B3 DOMAIN PROTEIN"/>
    <property type="match status" value="1"/>
</dbReference>
<name>A0AAP0WWY9_LIQFO</name>
<reference evidence="6 7" key="1">
    <citation type="journal article" date="2024" name="Plant J.">
        <title>Genome sequences and population genomics reveal climatic adaptation and genomic divergence between two closely related sweetgum species.</title>
        <authorList>
            <person name="Xu W.Q."/>
            <person name="Ren C.Q."/>
            <person name="Zhang X.Y."/>
            <person name="Comes H.P."/>
            <person name="Liu X.H."/>
            <person name="Li Y.G."/>
            <person name="Kettle C.J."/>
            <person name="Jalonen R."/>
            <person name="Gaisberger H."/>
            <person name="Ma Y.Z."/>
            <person name="Qiu Y.X."/>
        </authorList>
    </citation>
    <scope>NUCLEOTIDE SEQUENCE [LARGE SCALE GENOMIC DNA]</scope>
    <source>
        <strain evidence="6">Hangzhou</strain>
    </source>
</reference>
<dbReference type="Proteomes" id="UP001415857">
    <property type="component" value="Unassembled WGS sequence"/>
</dbReference>
<dbReference type="PANTHER" id="PTHR34269">
    <property type="entry name" value="TRANSCRIPTION FACTOR B3-DOMAIN FAMILY-RELATED"/>
    <property type="match status" value="1"/>
</dbReference>
<comment type="subcellular location">
    <subcellularLocation>
        <location evidence="1">Nucleus</location>
    </subcellularLocation>
</comment>
<keyword evidence="4" id="KW-0804">Transcription</keyword>
<evidence type="ECO:0000313" key="7">
    <source>
        <dbReference type="Proteomes" id="UP001415857"/>
    </source>
</evidence>
<proteinExistence type="predicted"/>
<evidence type="ECO:0008006" key="8">
    <source>
        <dbReference type="Google" id="ProtNLM"/>
    </source>
</evidence>
<evidence type="ECO:0000256" key="4">
    <source>
        <dbReference type="ARBA" id="ARBA00023163"/>
    </source>
</evidence>
<comment type="caution">
    <text evidence="6">The sequence shown here is derived from an EMBL/GenBank/DDBJ whole genome shotgun (WGS) entry which is preliminary data.</text>
</comment>
<evidence type="ECO:0000256" key="5">
    <source>
        <dbReference type="ARBA" id="ARBA00023242"/>
    </source>
</evidence>
<organism evidence="6 7">
    <name type="scientific">Liquidambar formosana</name>
    <name type="common">Formosan gum</name>
    <dbReference type="NCBI Taxonomy" id="63359"/>
    <lineage>
        <taxon>Eukaryota</taxon>
        <taxon>Viridiplantae</taxon>
        <taxon>Streptophyta</taxon>
        <taxon>Embryophyta</taxon>
        <taxon>Tracheophyta</taxon>
        <taxon>Spermatophyta</taxon>
        <taxon>Magnoliopsida</taxon>
        <taxon>eudicotyledons</taxon>
        <taxon>Gunneridae</taxon>
        <taxon>Pentapetalae</taxon>
        <taxon>Saxifragales</taxon>
        <taxon>Altingiaceae</taxon>
        <taxon>Liquidambar</taxon>
    </lineage>
</organism>
<gene>
    <name evidence="6" type="ORF">L1049_013564</name>
</gene>
<evidence type="ECO:0000256" key="2">
    <source>
        <dbReference type="ARBA" id="ARBA00023015"/>
    </source>
</evidence>
<dbReference type="Gene3D" id="2.40.330.10">
    <property type="entry name" value="DNA-binding pseudobarrel domain"/>
    <property type="match status" value="1"/>
</dbReference>
<evidence type="ECO:0000256" key="1">
    <source>
        <dbReference type="ARBA" id="ARBA00004123"/>
    </source>
</evidence>
<accession>A0AAP0WWY9</accession>
<dbReference type="InterPro" id="IPR003340">
    <property type="entry name" value="B3_DNA-bd"/>
</dbReference>
<keyword evidence="2" id="KW-0805">Transcription regulation</keyword>
<dbReference type="CDD" id="cd10017">
    <property type="entry name" value="B3_DNA"/>
    <property type="match status" value="1"/>
</dbReference>
<keyword evidence="7" id="KW-1185">Reference proteome</keyword>
<dbReference type="InterPro" id="IPR051442">
    <property type="entry name" value="B3_domain"/>
</dbReference>
<dbReference type="GO" id="GO:0005634">
    <property type="term" value="C:nucleus"/>
    <property type="evidence" value="ECO:0007669"/>
    <property type="project" value="UniProtKB-SubCell"/>
</dbReference>
<sequence>MVVFDLNSHPSAIRKQLTKSDTNSSSRLLLPTKLVEDHVLPMFDPLGIAEIKSNRVVWDMNTNSEHQLTFKSYVLINNWKQEFVLRQGEEIGLLWNPVKSGFCFCVRARRGN</sequence>